<feature type="region of interest" description="Disordered" evidence="1">
    <location>
        <begin position="1"/>
        <end position="21"/>
    </location>
</feature>
<dbReference type="PANTHER" id="PTHR15681:SF1">
    <property type="entry name" value="MAD2L1-BINDING PROTEIN"/>
    <property type="match status" value="1"/>
</dbReference>
<dbReference type="Gene3D" id="3.30.900.20">
    <property type="match status" value="1"/>
</dbReference>
<dbReference type="InterPro" id="IPR053729">
    <property type="entry name" value="MAD2L1BP_domain_sf"/>
</dbReference>
<dbReference type="Proteomes" id="UP000631114">
    <property type="component" value="Unassembled WGS sequence"/>
</dbReference>
<evidence type="ECO:0000256" key="1">
    <source>
        <dbReference type="SAM" id="MobiDB-lite"/>
    </source>
</evidence>
<organism evidence="2 3">
    <name type="scientific">Coptis chinensis</name>
    <dbReference type="NCBI Taxonomy" id="261450"/>
    <lineage>
        <taxon>Eukaryota</taxon>
        <taxon>Viridiplantae</taxon>
        <taxon>Streptophyta</taxon>
        <taxon>Embryophyta</taxon>
        <taxon>Tracheophyta</taxon>
        <taxon>Spermatophyta</taxon>
        <taxon>Magnoliopsida</taxon>
        <taxon>Ranunculales</taxon>
        <taxon>Ranunculaceae</taxon>
        <taxon>Coptidoideae</taxon>
        <taxon>Coptis</taxon>
    </lineage>
</organism>
<evidence type="ECO:0000313" key="2">
    <source>
        <dbReference type="EMBL" id="KAF9604594.1"/>
    </source>
</evidence>
<name>A0A835HTX0_9MAGN</name>
<dbReference type="AlphaFoldDB" id="A0A835HTX0"/>
<gene>
    <name evidence="2" type="ORF">IFM89_008038</name>
</gene>
<dbReference type="GO" id="GO:0007096">
    <property type="term" value="P:regulation of exit from mitosis"/>
    <property type="evidence" value="ECO:0007669"/>
    <property type="project" value="InterPro"/>
</dbReference>
<dbReference type="PANTHER" id="PTHR15681">
    <property type="entry name" value="MAD2L1-BINDING PROTEIN"/>
    <property type="match status" value="1"/>
</dbReference>
<sequence length="143" mass="15948">MAVGSKEEGKNNHDKTVTFLGKGGSGKTTSAVLAAQVKASSRRNQIGRMREVKQGLKRMEKLMNTLASLKASIQLMLNESHNIEGVMLVLGSSPIRPQQVYEMLFSHGSFVAEHTIDYNKKAKLQRLFHGRFFLILDFKLLGE</sequence>
<evidence type="ECO:0000313" key="3">
    <source>
        <dbReference type="Proteomes" id="UP000631114"/>
    </source>
</evidence>
<keyword evidence="3" id="KW-1185">Reference proteome</keyword>
<reference evidence="2 3" key="1">
    <citation type="submission" date="2020-10" db="EMBL/GenBank/DDBJ databases">
        <title>The Coptis chinensis genome and diversification of protoberbering-type alkaloids.</title>
        <authorList>
            <person name="Wang B."/>
            <person name="Shu S."/>
            <person name="Song C."/>
            <person name="Liu Y."/>
        </authorList>
    </citation>
    <scope>NUCLEOTIDE SEQUENCE [LARGE SCALE GENOMIC DNA]</scope>
    <source>
        <strain evidence="2">HL-2020</strain>
        <tissue evidence="2">Leaf</tissue>
    </source>
</reference>
<comment type="caution">
    <text evidence="2">The sequence shown here is derived from an EMBL/GenBank/DDBJ whole genome shotgun (WGS) entry which is preliminary data.</text>
</comment>
<dbReference type="InterPro" id="IPR009511">
    <property type="entry name" value="MAD1/Cdc20-bound-Mad2-bd"/>
</dbReference>
<protein>
    <submittedName>
        <fullName evidence="2">Uncharacterized protein</fullName>
    </submittedName>
</protein>
<proteinExistence type="predicted"/>
<accession>A0A835HTX0</accession>
<dbReference type="GO" id="GO:0005634">
    <property type="term" value="C:nucleus"/>
    <property type="evidence" value="ECO:0007669"/>
    <property type="project" value="InterPro"/>
</dbReference>
<feature type="compositionally biased region" description="Basic and acidic residues" evidence="1">
    <location>
        <begin position="1"/>
        <end position="16"/>
    </location>
</feature>
<dbReference type="EMBL" id="JADFTS010000005">
    <property type="protein sequence ID" value="KAF9604594.1"/>
    <property type="molecule type" value="Genomic_DNA"/>
</dbReference>